<dbReference type="STRING" id="479431.Namu_4132"/>
<dbReference type="EMBL" id="CP001737">
    <property type="protein sequence ID" value="ACV80421.1"/>
    <property type="molecule type" value="Genomic_DNA"/>
</dbReference>
<dbReference type="Gene3D" id="3.10.180.10">
    <property type="entry name" value="2,3-Dihydroxybiphenyl 1,2-Dioxygenase, domain 1"/>
    <property type="match status" value="1"/>
</dbReference>
<dbReference type="eggNOG" id="COG0346">
    <property type="taxonomic scope" value="Bacteria"/>
</dbReference>
<feature type="domain" description="VOC" evidence="1">
    <location>
        <begin position="4"/>
        <end position="117"/>
    </location>
</feature>
<dbReference type="InterPro" id="IPR004360">
    <property type="entry name" value="Glyas_Fos-R_dOase_dom"/>
</dbReference>
<evidence type="ECO:0000313" key="2">
    <source>
        <dbReference type="EMBL" id="ACV80421.1"/>
    </source>
</evidence>
<proteinExistence type="predicted"/>
<dbReference type="InterPro" id="IPR037523">
    <property type="entry name" value="VOC_core"/>
</dbReference>
<accession>C8XIF6</accession>
<dbReference type="AlphaFoldDB" id="C8XIF6"/>
<dbReference type="RefSeq" id="WP_015749246.1">
    <property type="nucleotide sequence ID" value="NC_013235.1"/>
</dbReference>
<sequence>MDVLAARIILRPADPPATRRFYGEDLGLAVAREFGPPDAPAQVFFAGPLLIEISGQMDAPARAGTAIWLQVRDVAAEVARLADRGIPIVREPRTESWGLIEAWIADPDGTPIVLVQVPADHPLRRDTRRLDD</sequence>
<dbReference type="SUPFAM" id="SSF54593">
    <property type="entry name" value="Glyoxalase/Bleomycin resistance protein/Dihydroxybiphenyl dioxygenase"/>
    <property type="match status" value="1"/>
</dbReference>
<dbReference type="PROSITE" id="PS51819">
    <property type="entry name" value="VOC"/>
    <property type="match status" value="1"/>
</dbReference>
<dbReference type="InParanoid" id="C8XIF6"/>
<reference evidence="3" key="1">
    <citation type="submission" date="2009-09" db="EMBL/GenBank/DDBJ databases">
        <title>The complete genome of Nakamurella multipartita DSM 44233.</title>
        <authorList>
            <consortium name="US DOE Joint Genome Institute (JGI-PGF)"/>
            <person name="Lucas S."/>
            <person name="Copeland A."/>
            <person name="Lapidus A."/>
            <person name="Glavina del Rio T."/>
            <person name="Dalin E."/>
            <person name="Tice H."/>
            <person name="Bruce D."/>
            <person name="Goodwin L."/>
            <person name="Pitluck S."/>
            <person name="Kyrpides N."/>
            <person name="Mavromatis K."/>
            <person name="Ivanova N."/>
            <person name="Ovchinnikova G."/>
            <person name="Sims D."/>
            <person name="Meincke L."/>
            <person name="Brettin T."/>
            <person name="Detter J.C."/>
            <person name="Han C."/>
            <person name="Larimer F."/>
            <person name="Land M."/>
            <person name="Hauser L."/>
            <person name="Markowitz V."/>
            <person name="Cheng J.-F."/>
            <person name="Hugenholtz P."/>
            <person name="Woyke T."/>
            <person name="Wu D."/>
            <person name="Klenk H.-P."/>
            <person name="Eisen J.A."/>
        </authorList>
    </citation>
    <scope>NUCLEOTIDE SEQUENCE [LARGE SCALE GENOMIC DNA]</scope>
    <source>
        <strain evidence="3">ATCC 700099 / DSM 44233 / CIP 104796 / JCM 9543 / NBRC 105858 / Y-104</strain>
    </source>
</reference>
<dbReference type="OrthoDB" id="3428042at2"/>
<dbReference type="Proteomes" id="UP000002218">
    <property type="component" value="Chromosome"/>
</dbReference>
<dbReference type="Pfam" id="PF00903">
    <property type="entry name" value="Glyoxalase"/>
    <property type="match status" value="1"/>
</dbReference>
<dbReference type="GO" id="GO:0051213">
    <property type="term" value="F:dioxygenase activity"/>
    <property type="evidence" value="ECO:0007669"/>
    <property type="project" value="UniProtKB-KW"/>
</dbReference>
<dbReference type="InterPro" id="IPR029068">
    <property type="entry name" value="Glyas_Bleomycin-R_OHBP_Dase"/>
</dbReference>
<protein>
    <submittedName>
        <fullName evidence="2">Glyoxalase/bleomycin resistance protein/dioxygenase</fullName>
    </submittedName>
</protein>
<keyword evidence="3" id="KW-1185">Reference proteome</keyword>
<gene>
    <name evidence="2" type="ordered locus">Namu_4132</name>
</gene>
<evidence type="ECO:0000313" key="3">
    <source>
        <dbReference type="Proteomes" id="UP000002218"/>
    </source>
</evidence>
<dbReference type="HOGENOM" id="CLU_160046_0_0_11"/>
<reference evidence="2 3" key="2">
    <citation type="journal article" date="2010" name="Stand. Genomic Sci.">
        <title>Complete genome sequence of Nakamurella multipartita type strain (Y-104).</title>
        <authorList>
            <person name="Tice H."/>
            <person name="Mayilraj S."/>
            <person name="Sims D."/>
            <person name="Lapidus A."/>
            <person name="Nolan M."/>
            <person name="Lucas S."/>
            <person name="Glavina Del Rio T."/>
            <person name="Copeland A."/>
            <person name="Cheng J.F."/>
            <person name="Meincke L."/>
            <person name="Bruce D."/>
            <person name="Goodwin L."/>
            <person name="Pitluck S."/>
            <person name="Ivanova N."/>
            <person name="Mavromatis K."/>
            <person name="Ovchinnikova G."/>
            <person name="Pati A."/>
            <person name="Chen A."/>
            <person name="Palaniappan K."/>
            <person name="Land M."/>
            <person name="Hauser L."/>
            <person name="Chang Y.J."/>
            <person name="Jeffries C.D."/>
            <person name="Detter J.C."/>
            <person name="Brettin T."/>
            <person name="Rohde M."/>
            <person name="Goker M."/>
            <person name="Bristow J."/>
            <person name="Eisen J.A."/>
            <person name="Markowitz V."/>
            <person name="Hugenholtz P."/>
            <person name="Kyrpides N.C."/>
            <person name="Klenk H.P."/>
            <person name="Chen F."/>
        </authorList>
    </citation>
    <scope>NUCLEOTIDE SEQUENCE [LARGE SCALE GENOMIC DNA]</scope>
    <source>
        <strain evidence="3">ATCC 700099 / DSM 44233 / CIP 104796 / JCM 9543 / NBRC 105858 / Y-104</strain>
    </source>
</reference>
<keyword evidence="2" id="KW-0560">Oxidoreductase</keyword>
<dbReference type="KEGG" id="nml:Namu_4132"/>
<organism evidence="2 3">
    <name type="scientific">Nakamurella multipartita (strain ATCC 700099 / DSM 44233 / CIP 104796 / JCM 9543 / NBRC 105858 / Y-104)</name>
    <name type="common">Microsphaera multipartita</name>
    <dbReference type="NCBI Taxonomy" id="479431"/>
    <lineage>
        <taxon>Bacteria</taxon>
        <taxon>Bacillati</taxon>
        <taxon>Actinomycetota</taxon>
        <taxon>Actinomycetes</taxon>
        <taxon>Nakamurellales</taxon>
        <taxon>Nakamurellaceae</taxon>
        <taxon>Nakamurella</taxon>
    </lineage>
</organism>
<keyword evidence="2" id="KW-0223">Dioxygenase</keyword>
<evidence type="ECO:0000259" key="1">
    <source>
        <dbReference type="PROSITE" id="PS51819"/>
    </source>
</evidence>
<name>C8XIF6_NAKMY</name>